<dbReference type="EMBL" id="VTAW01000001">
    <property type="protein sequence ID" value="TYT63901.1"/>
    <property type="molecule type" value="Genomic_DNA"/>
</dbReference>
<keyword evidence="3" id="KW-1185">Reference proteome</keyword>
<name>A0A5D5AY82_9EURY</name>
<sequence length="90" mass="9520">MPLETITALASGLTAVLGLFVALLAYRGFRRNDSPTMGALSIGIVCIAVVPYLVLYLVGPAIDLTDAEALLAITLAHTLGLAAIYRTFHY</sequence>
<evidence type="ECO:0000313" key="2">
    <source>
        <dbReference type="EMBL" id="TYT63901.1"/>
    </source>
</evidence>
<dbReference type="Proteomes" id="UP000324104">
    <property type="component" value="Unassembled WGS sequence"/>
</dbReference>
<dbReference type="InterPro" id="IPR055943">
    <property type="entry name" value="DUF7521"/>
</dbReference>
<evidence type="ECO:0000256" key="1">
    <source>
        <dbReference type="SAM" id="Phobius"/>
    </source>
</evidence>
<evidence type="ECO:0000313" key="3">
    <source>
        <dbReference type="Proteomes" id="UP000324104"/>
    </source>
</evidence>
<organism evidence="2 3">
    <name type="scientific">Natrialba swarupiae</name>
    <dbReference type="NCBI Taxonomy" id="2448032"/>
    <lineage>
        <taxon>Archaea</taxon>
        <taxon>Methanobacteriati</taxon>
        <taxon>Methanobacteriota</taxon>
        <taxon>Stenosarchaea group</taxon>
        <taxon>Halobacteria</taxon>
        <taxon>Halobacteriales</taxon>
        <taxon>Natrialbaceae</taxon>
        <taxon>Natrialba</taxon>
    </lineage>
</organism>
<feature type="transmembrane region" description="Helical" evidence="1">
    <location>
        <begin position="6"/>
        <end position="26"/>
    </location>
</feature>
<proteinExistence type="predicted"/>
<comment type="caution">
    <text evidence="2">The sequence shown here is derived from an EMBL/GenBank/DDBJ whole genome shotgun (WGS) entry which is preliminary data.</text>
</comment>
<feature type="transmembrane region" description="Helical" evidence="1">
    <location>
        <begin position="38"/>
        <end position="58"/>
    </location>
</feature>
<protein>
    <submittedName>
        <fullName evidence="2">Uncharacterized protein</fullName>
    </submittedName>
</protein>
<feature type="transmembrane region" description="Helical" evidence="1">
    <location>
        <begin position="70"/>
        <end position="88"/>
    </location>
</feature>
<dbReference type="Pfam" id="PF24365">
    <property type="entry name" value="DUF7521"/>
    <property type="match status" value="1"/>
</dbReference>
<keyword evidence="1" id="KW-1133">Transmembrane helix</keyword>
<dbReference type="RefSeq" id="WP_149079708.1">
    <property type="nucleotide sequence ID" value="NZ_VTAW01000001.1"/>
</dbReference>
<gene>
    <name evidence="2" type="ORF">FYC77_01415</name>
</gene>
<reference evidence="2 3" key="1">
    <citation type="submission" date="2019-08" db="EMBL/GenBank/DDBJ databases">
        <title>Archaea genome.</title>
        <authorList>
            <person name="Kajale S."/>
            <person name="Shouche Y."/>
            <person name="Deshpande N."/>
            <person name="Sharma A."/>
        </authorList>
    </citation>
    <scope>NUCLEOTIDE SEQUENCE [LARGE SCALE GENOMIC DNA]</scope>
    <source>
        <strain evidence="2 3">ESP3B_9</strain>
    </source>
</reference>
<dbReference type="AlphaFoldDB" id="A0A5D5AY82"/>
<accession>A0A5D5AY82</accession>
<keyword evidence="1" id="KW-0472">Membrane</keyword>
<keyword evidence="1" id="KW-0812">Transmembrane</keyword>